<dbReference type="InterPro" id="IPR012347">
    <property type="entry name" value="Ferritin-like"/>
</dbReference>
<evidence type="ECO:0000313" key="1">
    <source>
        <dbReference type="EMBL" id="UFW91866.1"/>
    </source>
</evidence>
<keyword evidence="2" id="KW-1185">Reference proteome</keyword>
<sequence>MAPRACARCALRQKLDHRRDNCDPGAGHTRVVRRSRLQAAWIGRDRDADQAFIRHTRVHHAQGIDLAQIASERAKDPHLRSLMVASQVGENRFSKTGG</sequence>
<keyword evidence="1" id="KW-0614">Plasmid</keyword>
<protein>
    <submittedName>
        <fullName evidence="1">DUF305 domain-containing protein</fullName>
    </submittedName>
</protein>
<accession>A0ABY3R0S1</accession>
<dbReference type="Proteomes" id="UP001430990">
    <property type="component" value="Plasmid pCC829_1"/>
</dbReference>
<dbReference type="EMBL" id="CP088101">
    <property type="protein sequence ID" value="UFW91866.1"/>
    <property type="molecule type" value="Genomic_DNA"/>
</dbReference>
<evidence type="ECO:0000313" key="2">
    <source>
        <dbReference type="Proteomes" id="UP001430990"/>
    </source>
</evidence>
<organism evidence="1 2">
    <name type="scientific">Bradyrhizobium barranii</name>
    <dbReference type="NCBI Taxonomy" id="2992140"/>
    <lineage>
        <taxon>Bacteria</taxon>
        <taxon>Pseudomonadati</taxon>
        <taxon>Pseudomonadota</taxon>
        <taxon>Alphaproteobacteria</taxon>
        <taxon>Hyphomicrobiales</taxon>
        <taxon>Nitrobacteraceae</taxon>
        <taxon>Bradyrhizobium</taxon>
    </lineage>
</organism>
<geneLocation type="plasmid" evidence="1 2">
    <name>pCC829_1</name>
</geneLocation>
<reference evidence="1" key="1">
    <citation type="submission" date="2021-11" db="EMBL/GenBank/DDBJ databases">
        <title>Australian commercial rhizobial inoculants.</title>
        <authorList>
            <person name="Kohlmeier M.G."/>
            <person name="O'Hara G.W."/>
            <person name="Colombi E."/>
            <person name="Ramsay J.P."/>
            <person name="Terpolilli J."/>
        </authorList>
    </citation>
    <scope>NUCLEOTIDE SEQUENCE</scope>
    <source>
        <strain evidence="1">CC829</strain>
        <plasmid evidence="1">pCC829_1</plasmid>
    </source>
</reference>
<name>A0ABY3R0S1_9BRAD</name>
<gene>
    <name evidence="1" type="ORF">BjapCC829_46490</name>
</gene>
<proteinExistence type="predicted"/>
<dbReference type="Gene3D" id="1.20.1260.10">
    <property type="match status" value="1"/>
</dbReference>